<dbReference type="InterPro" id="IPR001810">
    <property type="entry name" value="F-box_dom"/>
</dbReference>
<organism evidence="2">
    <name type="scientific">Aphanomyces astaci</name>
    <name type="common">Crayfish plague agent</name>
    <dbReference type="NCBI Taxonomy" id="112090"/>
    <lineage>
        <taxon>Eukaryota</taxon>
        <taxon>Sar</taxon>
        <taxon>Stramenopiles</taxon>
        <taxon>Oomycota</taxon>
        <taxon>Saprolegniomycetes</taxon>
        <taxon>Saprolegniales</taxon>
        <taxon>Verrucalvaceae</taxon>
        <taxon>Aphanomyces</taxon>
    </lineage>
</organism>
<dbReference type="Gene3D" id="1.20.1280.50">
    <property type="match status" value="1"/>
</dbReference>
<dbReference type="VEuPathDB" id="FungiDB:H257_03391"/>
<dbReference type="InterPro" id="IPR013320">
    <property type="entry name" value="ConA-like_dom_sf"/>
</dbReference>
<proteinExistence type="predicted"/>
<dbReference type="GeneID" id="20805387"/>
<evidence type="ECO:0000259" key="1">
    <source>
        <dbReference type="PROSITE" id="PS50181"/>
    </source>
</evidence>
<dbReference type="EMBL" id="KI913119">
    <property type="protein sequence ID" value="ETV84039.1"/>
    <property type="molecule type" value="Genomic_DNA"/>
</dbReference>
<sequence length="403" mass="45561">MQHLPTDSFLHVAGFLGVRDLKAISMTCHSFSKLVHHGESTLWKDHFYRRWNRFNFALDLSLPCVMSELLRQQCHTDSASYRFLTHLVQRLPAYADVDHTHTKAGHVPQHRFRVLEHADGFADAPLTIAYDGNVVGGDRCVRSNAPFCTTPHATVLRRRDSHGHEFYRLGVSRNGYFEISIRPCVPPPPMRPTAESSTPTVFHFQQGHHPQNNCVAIGIADRQFNVIRNQPGWRGVSYGYHGDDGHAFHLSFRGWEYGETFGVGDTVGCSFVNNASVVFTRNGQVAGPPIPCAPSSPMYPIVGVDSPDAIEWNFGHKPFAFDGLALEDTPLDDADVLWEEESCDEVQDESSIGEGLEYYTFALDDDDDEWDDEFVYHEDEDDLEYDEPSESVAMNQIQLTKYY</sequence>
<dbReference type="InterPro" id="IPR036047">
    <property type="entry name" value="F-box-like_dom_sf"/>
</dbReference>
<dbReference type="InterPro" id="IPR043136">
    <property type="entry name" value="B30.2/SPRY_sf"/>
</dbReference>
<evidence type="ECO:0000313" key="2">
    <source>
        <dbReference type="EMBL" id="ETV84039.1"/>
    </source>
</evidence>
<protein>
    <recommendedName>
        <fullName evidence="1">F-box domain-containing protein</fullName>
    </recommendedName>
</protein>
<dbReference type="PANTHER" id="PTHR12864">
    <property type="entry name" value="RAN BINDING PROTEIN 9-RELATED"/>
    <property type="match status" value="1"/>
</dbReference>
<reference evidence="2" key="1">
    <citation type="submission" date="2013-12" db="EMBL/GenBank/DDBJ databases">
        <title>The Genome Sequence of Aphanomyces astaci APO3.</title>
        <authorList>
            <consortium name="The Broad Institute Genomics Platform"/>
            <person name="Russ C."/>
            <person name="Tyler B."/>
            <person name="van West P."/>
            <person name="Dieguez-Uribeondo J."/>
            <person name="Young S.K."/>
            <person name="Zeng Q."/>
            <person name="Gargeya S."/>
            <person name="Fitzgerald M."/>
            <person name="Abouelleil A."/>
            <person name="Alvarado L."/>
            <person name="Chapman S.B."/>
            <person name="Gainer-Dewar J."/>
            <person name="Goldberg J."/>
            <person name="Griggs A."/>
            <person name="Gujja S."/>
            <person name="Hansen M."/>
            <person name="Howarth C."/>
            <person name="Imamovic A."/>
            <person name="Ireland A."/>
            <person name="Larimer J."/>
            <person name="McCowan C."/>
            <person name="Murphy C."/>
            <person name="Pearson M."/>
            <person name="Poon T.W."/>
            <person name="Priest M."/>
            <person name="Roberts A."/>
            <person name="Saif S."/>
            <person name="Shea T."/>
            <person name="Sykes S."/>
            <person name="Wortman J."/>
            <person name="Nusbaum C."/>
            <person name="Birren B."/>
        </authorList>
    </citation>
    <scope>NUCLEOTIDE SEQUENCE [LARGE SCALE GENOMIC DNA]</scope>
    <source>
        <strain evidence="2">APO3</strain>
    </source>
</reference>
<feature type="domain" description="F-box" evidence="1">
    <location>
        <begin position="1"/>
        <end position="46"/>
    </location>
</feature>
<dbReference type="InterPro" id="IPR003877">
    <property type="entry name" value="SPRY_dom"/>
</dbReference>
<dbReference type="STRING" id="112090.W4GYE9"/>
<gene>
    <name evidence="2" type="ORF">H257_03391</name>
</gene>
<dbReference type="PROSITE" id="PS50181">
    <property type="entry name" value="FBOX"/>
    <property type="match status" value="1"/>
</dbReference>
<dbReference type="Gene3D" id="2.60.120.920">
    <property type="match status" value="1"/>
</dbReference>
<dbReference type="AlphaFoldDB" id="W4GYE9"/>
<accession>W4GYE9</accession>
<dbReference type="RefSeq" id="XP_009825731.1">
    <property type="nucleotide sequence ID" value="XM_009827429.1"/>
</dbReference>
<dbReference type="Pfam" id="PF00622">
    <property type="entry name" value="SPRY"/>
    <property type="match status" value="1"/>
</dbReference>
<name>W4GYE9_APHAT</name>
<dbReference type="SUPFAM" id="SSF49899">
    <property type="entry name" value="Concanavalin A-like lectins/glucanases"/>
    <property type="match status" value="1"/>
</dbReference>
<dbReference type="OrthoDB" id="258495at2759"/>
<dbReference type="SUPFAM" id="SSF81383">
    <property type="entry name" value="F-box domain"/>
    <property type="match status" value="1"/>
</dbReference>
<dbReference type="InterPro" id="IPR050618">
    <property type="entry name" value="Ubq-SigPath_Reg"/>
</dbReference>